<sequence>MAKSQKKRNKAYRPRPTLLDQLRATQRLYVESLPVRESEADRFRLAVLTSLDGITRGTGGAREWNTIVSALRHSHTLAHEGTGEEIMPALIAANDGMIRARERFERTGRMGFDGDALCDIRLALDLWFEQIQLCKISEVDRATRAVVAEYDGKARLPVPALTDVRQAA</sequence>
<evidence type="ECO:0000313" key="1">
    <source>
        <dbReference type="EMBL" id="QRQ95404.1"/>
    </source>
</evidence>
<protein>
    <submittedName>
        <fullName evidence="2">Uncharacterized protein</fullName>
    </submittedName>
</protein>
<keyword evidence="3" id="KW-1185">Reference proteome</keyword>
<evidence type="ECO:0000313" key="3">
    <source>
        <dbReference type="Proteomes" id="UP000623307"/>
    </source>
</evidence>
<gene>
    <name evidence="2" type="ORF">CO2235_90248</name>
    <name evidence="1" type="ORF">JTE92_18290</name>
</gene>
<organism evidence="2">
    <name type="scientific">Cupriavidus oxalaticus</name>
    <dbReference type="NCBI Taxonomy" id="96344"/>
    <lineage>
        <taxon>Bacteria</taxon>
        <taxon>Pseudomonadati</taxon>
        <taxon>Pseudomonadota</taxon>
        <taxon>Betaproteobacteria</taxon>
        <taxon>Burkholderiales</taxon>
        <taxon>Burkholderiaceae</taxon>
        <taxon>Cupriavidus</taxon>
    </lineage>
</organism>
<dbReference type="EMBL" id="OGUS01000131">
    <property type="protein sequence ID" value="SPC17374.1"/>
    <property type="molecule type" value="Genomic_DNA"/>
</dbReference>
<dbReference type="OrthoDB" id="9094090at2"/>
<reference evidence="1 3" key="2">
    <citation type="submission" date="2021-02" db="EMBL/GenBank/DDBJ databases">
        <title>Complete Genome Sequence of Cupriavidus oxalaticus Strain Ox1, a Soil Oxalate-Degrading Species.</title>
        <authorList>
            <person name="Palmieri F."/>
            <person name="Udriet P."/>
            <person name="Deuasquier M."/>
            <person name="Beaudoing E."/>
            <person name="Johnson S.L."/>
            <person name="Davenport K.W."/>
            <person name="Chain P.S."/>
            <person name="Bindschedler S."/>
            <person name="Junier P."/>
        </authorList>
    </citation>
    <scope>NUCLEOTIDE SEQUENCE [LARGE SCALE GENOMIC DNA]</scope>
    <source>
        <strain evidence="1 3">Ox1</strain>
    </source>
</reference>
<name>A0A375GFB9_9BURK</name>
<proteinExistence type="predicted"/>
<accession>A0A375GFB9</accession>
<reference evidence="2" key="1">
    <citation type="submission" date="2018-01" db="EMBL/GenBank/DDBJ databases">
        <authorList>
            <person name="Clerissi C."/>
        </authorList>
    </citation>
    <scope>NUCLEOTIDE SEQUENCE</scope>
    <source>
        <strain evidence="2">Cupriavidus oxalaticus LMG 2235</strain>
    </source>
</reference>
<dbReference type="RefSeq" id="WP_063238551.1">
    <property type="nucleotide sequence ID" value="NZ_CP069810.1"/>
</dbReference>
<dbReference type="Proteomes" id="UP000623307">
    <property type="component" value="Chromosome 2"/>
</dbReference>
<evidence type="ECO:0000313" key="2">
    <source>
        <dbReference type="EMBL" id="SPC17374.1"/>
    </source>
</evidence>
<dbReference type="GeneID" id="303491504"/>
<dbReference type="EMBL" id="CP069812">
    <property type="protein sequence ID" value="QRQ95404.1"/>
    <property type="molecule type" value="Genomic_DNA"/>
</dbReference>
<dbReference type="Proteomes" id="UP000256862">
    <property type="component" value="Chromosome CO2235"/>
</dbReference>
<dbReference type="AlphaFoldDB" id="A0A375GFB9"/>